<proteinExistence type="predicted"/>
<evidence type="ECO:0000256" key="1">
    <source>
        <dbReference type="SAM" id="MobiDB-lite"/>
    </source>
</evidence>
<dbReference type="SUPFAM" id="SSF63570">
    <property type="entry name" value="PABC (PABP) domain"/>
    <property type="match status" value="1"/>
</dbReference>
<evidence type="ECO:0000259" key="2">
    <source>
        <dbReference type="PROSITE" id="PS51309"/>
    </source>
</evidence>
<sequence>MNEDTRNMILRLQREDLTVLSKLWDGSTEDCSEYNTTVRVYRRQLSLMDHYLSETRQIGTIENAANANNDSTVASSRQITHGNPPILTEFGDVHQVGGVYAHCDEPSSFTSTTSPPPAVNATTACSFVEDPEHLVVRLPSSIPSVLVTDVLDEHYQEKMEQLMAFVPGRDVSVLYKALQICHGRLDDALDYIFRQEENHTDMEVLELSSSTATSEIAIYDPALQSTERPTTTATVLERSVDHPTTFGDSPLKIQTSFVNKKESRSESTPSIQGTTIEDTPENFLQSSEPQSSPTLGARNAEPSNACRGIPPKYEMPEPTPKCDNTDQGFTETMSMTPDTNLDTMEPSIGHQNQQLNDRDDLHQLGGRSQQLQQALSTSSALDMHALNLMSPALEKQRLGEALYPKVREQLLKIAGLYPKVRAQYPELAAKLTGMLLELNNNRLLRLIADDSALLSNIDDALRVLEDFVAESRRVFV</sequence>
<dbReference type="InterPro" id="IPR002004">
    <property type="entry name" value="PABP_HYD_C"/>
</dbReference>
<feature type="domain" description="PABC" evidence="2">
    <location>
        <begin position="378"/>
        <end position="469"/>
    </location>
</feature>
<keyword evidence="4" id="KW-1185">Reference proteome</keyword>
<reference evidence="3" key="1">
    <citation type="submission" date="2020-06" db="EMBL/GenBank/DDBJ databases">
        <authorList>
            <person name="Onetto C."/>
        </authorList>
    </citation>
    <scope>NUCLEOTIDE SEQUENCE</scope>
</reference>
<dbReference type="Proteomes" id="UP000714618">
    <property type="component" value="Unassembled WGS sequence"/>
</dbReference>
<feature type="region of interest" description="Disordered" evidence="1">
    <location>
        <begin position="238"/>
        <end position="319"/>
    </location>
</feature>
<comment type="caution">
    <text evidence="3">The sequence shown here is derived from an EMBL/GenBank/DDBJ whole genome shotgun (WGS) entry which is preliminary data.</text>
</comment>
<dbReference type="SMART" id="SM00517">
    <property type="entry name" value="PolyA"/>
    <property type="match status" value="1"/>
</dbReference>
<organism evidence="3 4">
    <name type="scientific">Aureobasidium mustum</name>
    <dbReference type="NCBI Taxonomy" id="2773714"/>
    <lineage>
        <taxon>Eukaryota</taxon>
        <taxon>Fungi</taxon>
        <taxon>Dikarya</taxon>
        <taxon>Ascomycota</taxon>
        <taxon>Pezizomycotina</taxon>
        <taxon>Dothideomycetes</taxon>
        <taxon>Dothideomycetidae</taxon>
        <taxon>Dothideales</taxon>
        <taxon>Saccotheciaceae</taxon>
        <taxon>Aureobasidium</taxon>
    </lineage>
</organism>
<dbReference type="EMBL" id="CAIJEO010000013">
    <property type="protein sequence ID" value="CAD0101058.1"/>
    <property type="molecule type" value="Genomic_DNA"/>
</dbReference>
<protein>
    <recommendedName>
        <fullName evidence="2">PABC domain-containing protein</fullName>
    </recommendedName>
</protein>
<dbReference type="Gene3D" id="1.10.1900.10">
    <property type="entry name" value="c-terminal domain of poly(a) binding protein"/>
    <property type="match status" value="1"/>
</dbReference>
<accession>A0A9N8KC00</accession>
<evidence type="ECO:0000313" key="4">
    <source>
        <dbReference type="Proteomes" id="UP000714618"/>
    </source>
</evidence>
<dbReference type="InterPro" id="IPR036053">
    <property type="entry name" value="PABP-dom"/>
</dbReference>
<evidence type="ECO:0000313" key="3">
    <source>
        <dbReference type="EMBL" id="CAD0101058.1"/>
    </source>
</evidence>
<dbReference type="CDD" id="cd14279">
    <property type="entry name" value="CUE"/>
    <property type="match status" value="1"/>
</dbReference>
<dbReference type="Pfam" id="PF00658">
    <property type="entry name" value="MLLE"/>
    <property type="match status" value="1"/>
</dbReference>
<name>A0A9N8KC00_9PEZI</name>
<gene>
    <name evidence="3" type="ORF">AWRI4233_LOCUS9883</name>
</gene>
<dbReference type="GO" id="GO:0003723">
    <property type="term" value="F:RNA binding"/>
    <property type="evidence" value="ECO:0007669"/>
    <property type="project" value="InterPro"/>
</dbReference>
<dbReference type="PROSITE" id="PS51309">
    <property type="entry name" value="PABC"/>
    <property type="match status" value="1"/>
</dbReference>
<feature type="compositionally biased region" description="Polar residues" evidence="1">
    <location>
        <begin position="266"/>
        <end position="294"/>
    </location>
</feature>
<dbReference type="AlphaFoldDB" id="A0A9N8KC00"/>
<dbReference type="OrthoDB" id="10009520at2759"/>